<dbReference type="InterPro" id="IPR011009">
    <property type="entry name" value="Kinase-like_dom_sf"/>
</dbReference>
<organism evidence="6 7">
    <name type="scientific">Rhizophagus irregularis (strain DAOM 197198w)</name>
    <name type="common">Glomus intraradices</name>
    <dbReference type="NCBI Taxonomy" id="1432141"/>
    <lineage>
        <taxon>Eukaryota</taxon>
        <taxon>Fungi</taxon>
        <taxon>Fungi incertae sedis</taxon>
        <taxon>Mucoromycota</taxon>
        <taxon>Glomeromycotina</taxon>
        <taxon>Glomeromycetes</taxon>
        <taxon>Glomerales</taxon>
        <taxon>Glomeraceae</taxon>
        <taxon>Rhizophagus</taxon>
    </lineage>
</organism>
<evidence type="ECO:0000313" key="6">
    <source>
        <dbReference type="EMBL" id="EXX63138.1"/>
    </source>
</evidence>
<dbReference type="PANTHER" id="PTHR44329:SF288">
    <property type="entry name" value="MITOGEN-ACTIVATED PROTEIN KINASE KINASE KINASE 20"/>
    <property type="match status" value="1"/>
</dbReference>
<dbReference type="HOGENOM" id="CLU_1166362_0_0_1"/>
<comment type="caution">
    <text evidence="6">The sequence shown here is derived from an EMBL/GenBank/DDBJ whole genome shotgun (WGS) entry which is preliminary data.</text>
</comment>
<evidence type="ECO:0000256" key="4">
    <source>
        <dbReference type="ARBA" id="ARBA00022840"/>
    </source>
</evidence>
<keyword evidence="2" id="KW-0547">Nucleotide-binding</keyword>
<dbReference type="GO" id="GO:0005524">
    <property type="term" value="F:ATP binding"/>
    <property type="evidence" value="ECO:0007669"/>
    <property type="project" value="UniProtKB-KW"/>
</dbReference>
<reference evidence="6 7" key="1">
    <citation type="submission" date="2014-02" db="EMBL/GenBank/DDBJ databases">
        <title>Single nucleus genome sequencing reveals high similarity among nuclei of an endomycorrhizal fungus.</title>
        <authorList>
            <person name="Lin K."/>
            <person name="Geurts R."/>
            <person name="Zhang Z."/>
            <person name="Limpens E."/>
            <person name="Saunders D.G."/>
            <person name="Mu D."/>
            <person name="Pang E."/>
            <person name="Cao H."/>
            <person name="Cha H."/>
            <person name="Lin T."/>
            <person name="Zhou Q."/>
            <person name="Shang Y."/>
            <person name="Li Y."/>
            <person name="Ivanov S."/>
            <person name="Sharma T."/>
            <person name="Velzen R.V."/>
            <person name="Ruijter N.D."/>
            <person name="Aanen D.K."/>
            <person name="Win J."/>
            <person name="Kamoun S."/>
            <person name="Bisseling T."/>
            <person name="Huang S."/>
        </authorList>
    </citation>
    <scope>NUCLEOTIDE SEQUENCE [LARGE SCALE GENOMIC DNA]</scope>
    <source>
        <strain evidence="7">DAOM197198w</strain>
    </source>
</reference>
<keyword evidence="4" id="KW-0067">ATP-binding</keyword>
<dbReference type="GO" id="GO:0004674">
    <property type="term" value="F:protein serine/threonine kinase activity"/>
    <property type="evidence" value="ECO:0007669"/>
    <property type="project" value="TreeGrafter"/>
</dbReference>
<evidence type="ECO:0000256" key="3">
    <source>
        <dbReference type="ARBA" id="ARBA00022777"/>
    </source>
</evidence>
<evidence type="ECO:0000256" key="2">
    <source>
        <dbReference type="ARBA" id="ARBA00022741"/>
    </source>
</evidence>
<name>A0A015M8J9_RHIIW</name>
<dbReference type="InterPro" id="IPR051681">
    <property type="entry name" value="Ser/Thr_Kinases-Pseudokinases"/>
</dbReference>
<evidence type="ECO:0000259" key="5">
    <source>
        <dbReference type="PROSITE" id="PS50011"/>
    </source>
</evidence>
<keyword evidence="7" id="KW-1185">Reference proteome</keyword>
<proteinExistence type="predicted"/>
<dbReference type="AlphaFoldDB" id="A0A015M8J9"/>
<accession>A0A015M8J9</accession>
<dbReference type="Gene3D" id="1.10.510.10">
    <property type="entry name" value="Transferase(Phosphotransferase) domain 1"/>
    <property type="match status" value="2"/>
</dbReference>
<dbReference type="InterPro" id="IPR000719">
    <property type="entry name" value="Prot_kinase_dom"/>
</dbReference>
<dbReference type="SUPFAM" id="SSF56112">
    <property type="entry name" value="Protein kinase-like (PK-like)"/>
    <property type="match status" value="1"/>
</dbReference>
<dbReference type="EMBL" id="JEMT01024084">
    <property type="protein sequence ID" value="EXX63138.1"/>
    <property type="molecule type" value="Genomic_DNA"/>
</dbReference>
<keyword evidence="3" id="KW-0418">Kinase</keyword>
<sequence length="238" mass="27729">MRLASHPSIIHFYGVTELEDEKNYSLVLEYADGGTLEKYLSDNVKTKIKWEIQLKFAKEIAWAVLWLHDSDIIHGELHPKNILIHQTTLGVVYWELTSCSSPFDFKNKFDRNQITLIILGIIDGEREIPIPNTNKCWQHEPQKRPDINEVILELDNIHLIDSENNNESSHSELNESKIIEELENEHSDLASYNYCDINFDKDNESNCLDPEHFDLSSFDYCDIDKYQLPTKIISYAKT</sequence>
<dbReference type="PANTHER" id="PTHR44329">
    <property type="entry name" value="SERINE/THREONINE-PROTEIN KINASE TNNI3K-RELATED"/>
    <property type="match status" value="1"/>
</dbReference>
<dbReference type="PROSITE" id="PS50011">
    <property type="entry name" value="PROTEIN_KINASE_DOM"/>
    <property type="match status" value="1"/>
</dbReference>
<protein>
    <submittedName>
        <fullName evidence="6">Hsl1p</fullName>
    </submittedName>
</protein>
<evidence type="ECO:0000256" key="1">
    <source>
        <dbReference type="ARBA" id="ARBA00022679"/>
    </source>
</evidence>
<dbReference type="InterPro" id="IPR001245">
    <property type="entry name" value="Ser-Thr/Tyr_kinase_cat_dom"/>
</dbReference>
<dbReference type="Proteomes" id="UP000022910">
    <property type="component" value="Unassembled WGS sequence"/>
</dbReference>
<gene>
    <name evidence="6" type="ORF">RirG_155100</name>
</gene>
<dbReference type="OrthoDB" id="1668230at2759"/>
<keyword evidence="1" id="KW-0808">Transferase</keyword>
<feature type="domain" description="Protein kinase" evidence="5">
    <location>
        <begin position="1"/>
        <end position="238"/>
    </location>
</feature>
<dbReference type="Pfam" id="PF07714">
    <property type="entry name" value="PK_Tyr_Ser-Thr"/>
    <property type="match status" value="1"/>
</dbReference>
<evidence type="ECO:0000313" key="7">
    <source>
        <dbReference type="Proteomes" id="UP000022910"/>
    </source>
</evidence>